<evidence type="ECO:0000313" key="2">
    <source>
        <dbReference type="RefSeq" id="XP_005098510.1"/>
    </source>
</evidence>
<sequence>MRLFLPQSVTSEEAVTPPFLSDREEDTRLALLRDSTMHVKEGNQRLPTPEKKAIMELSSSFEKRRLGKQQQILSEMTQRCREQEVTDLSSKITAKCDLKTHGRGLHLNTARDNTFYSTTSTFKGSKHRLSDVQLEALDTGTLSPDGSRKVNAEKTYKFFPARHIMRQQTKTNFLTGSQAAKIATVNVPRNLRRSTEYYLDSHRSPRYNSLAHGLDAGDSSRRFPPPIHQHPAQVIAAKPETLAPLVLPRLGMVSMAYQDRIDSYISSSRLATVPRTKTILDTSSVSGRSYNSLLNFNSSKREATLHGHDKGDHSLVNIKQMPDDDLTSMGSVVGRGFGNSADNLIGCHNDQ</sequence>
<proteinExistence type="predicted"/>
<name>A0ABM0JPI3_APLCA</name>
<accession>A0ABM0JPI3</accession>
<dbReference type="Proteomes" id="UP000694888">
    <property type="component" value="Unplaced"/>
</dbReference>
<keyword evidence="1" id="KW-1185">Reference proteome</keyword>
<reference evidence="2" key="1">
    <citation type="submission" date="2025-08" db="UniProtKB">
        <authorList>
            <consortium name="RefSeq"/>
        </authorList>
    </citation>
    <scope>IDENTIFICATION</scope>
</reference>
<gene>
    <name evidence="2" type="primary">LOC101864144</name>
</gene>
<evidence type="ECO:0000313" key="1">
    <source>
        <dbReference type="Proteomes" id="UP000694888"/>
    </source>
</evidence>
<dbReference type="RefSeq" id="XP_005098510.1">
    <property type="nucleotide sequence ID" value="XM_005098453.3"/>
</dbReference>
<protein>
    <submittedName>
        <fullName evidence="2">Uncharacterized protein LOC101864144</fullName>
    </submittedName>
</protein>
<dbReference type="GeneID" id="101864144"/>
<organism evidence="1 2">
    <name type="scientific">Aplysia californica</name>
    <name type="common">California sea hare</name>
    <dbReference type="NCBI Taxonomy" id="6500"/>
    <lineage>
        <taxon>Eukaryota</taxon>
        <taxon>Metazoa</taxon>
        <taxon>Spiralia</taxon>
        <taxon>Lophotrochozoa</taxon>
        <taxon>Mollusca</taxon>
        <taxon>Gastropoda</taxon>
        <taxon>Heterobranchia</taxon>
        <taxon>Euthyneura</taxon>
        <taxon>Tectipleura</taxon>
        <taxon>Aplysiida</taxon>
        <taxon>Aplysioidea</taxon>
        <taxon>Aplysiidae</taxon>
        <taxon>Aplysia</taxon>
    </lineage>
</organism>